<feature type="transmembrane region" description="Helical" evidence="7">
    <location>
        <begin position="177"/>
        <end position="201"/>
    </location>
</feature>
<keyword evidence="10" id="KW-1185">Reference proteome</keyword>
<evidence type="ECO:0000313" key="10">
    <source>
        <dbReference type="Proteomes" id="UP000186132"/>
    </source>
</evidence>
<dbReference type="SUPFAM" id="SSF103473">
    <property type="entry name" value="MFS general substrate transporter"/>
    <property type="match status" value="1"/>
</dbReference>
<evidence type="ECO:0000256" key="4">
    <source>
        <dbReference type="ARBA" id="ARBA00022692"/>
    </source>
</evidence>
<proteinExistence type="predicted"/>
<evidence type="ECO:0000256" key="1">
    <source>
        <dbReference type="ARBA" id="ARBA00004651"/>
    </source>
</evidence>
<dbReference type="GO" id="GO:0022857">
    <property type="term" value="F:transmembrane transporter activity"/>
    <property type="evidence" value="ECO:0007669"/>
    <property type="project" value="InterPro"/>
</dbReference>
<feature type="transmembrane region" description="Helical" evidence="7">
    <location>
        <begin position="21"/>
        <end position="47"/>
    </location>
</feature>
<keyword evidence="3" id="KW-1003">Cell membrane</keyword>
<dbReference type="EMBL" id="FQVU01000003">
    <property type="protein sequence ID" value="SHG48630.1"/>
    <property type="molecule type" value="Genomic_DNA"/>
</dbReference>
<keyword evidence="5 7" id="KW-1133">Transmembrane helix</keyword>
<protein>
    <submittedName>
        <fullName evidence="9">Drug resistance transporter, EmrB/QacA subfamily</fullName>
    </submittedName>
</protein>
<evidence type="ECO:0000256" key="2">
    <source>
        <dbReference type="ARBA" id="ARBA00022448"/>
    </source>
</evidence>
<evidence type="ECO:0000259" key="8">
    <source>
        <dbReference type="PROSITE" id="PS50850"/>
    </source>
</evidence>
<evidence type="ECO:0000256" key="5">
    <source>
        <dbReference type="ARBA" id="ARBA00022989"/>
    </source>
</evidence>
<evidence type="ECO:0000256" key="3">
    <source>
        <dbReference type="ARBA" id="ARBA00022475"/>
    </source>
</evidence>
<dbReference type="PANTHER" id="PTHR42718">
    <property type="entry name" value="MAJOR FACILITATOR SUPERFAMILY MULTIDRUG TRANSPORTER MFSC"/>
    <property type="match status" value="1"/>
</dbReference>
<feature type="transmembrane region" description="Helical" evidence="7">
    <location>
        <begin position="282"/>
        <end position="308"/>
    </location>
</feature>
<dbReference type="PROSITE" id="PS50850">
    <property type="entry name" value="MFS"/>
    <property type="match status" value="1"/>
</dbReference>
<evidence type="ECO:0000256" key="6">
    <source>
        <dbReference type="ARBA" id="ARBA00023136"/>
    </source>
</evidence>
<evidence type="ECO:0000313" key="9">
    <source>
        <dbReference type="EMBL" id="SHG48630.1"/>
    </source>
</evidence>
<feature type="transmembrane region" description="Helical" evidence="7">
    <location>
        <begin position="427"/>
        <end position="444"/>
    </location>
</feature>
<comment type="subcellular location">
    <subcellularLocation>
        <location evidence="1">Cell membrane</location>
        <topology evidence="1">Multi-pass membrane protein</topology>
    </subcellularLocation>
</comment>
<evidence type="ECO:0000256" key="7">
    <source>
        <dbReference type="SAM" id="Phobius"/>
    </source>
</evidence>
<feature type="transmembrane region" description="Helical" evidence="7">
    <location>
        <begin position="114"/>
        <end position="135"/>
    </location>
</feature>
<dbReference type="PRINTS" id="PR01036">
    <property type="entry name" value="TCRTETB"/>
</dbReference>
<gene>
    <name evidence="9" type="ORF">SAMN05443575_2073</name>
</gene>
<dbReference type="NCBIfam" id="TIGR00711">
    <property type="entry name" value="efflux_EmrB"/>
    <property type="match status" value="1"/>
</dbReference>
<keyword evidence="6 7" id="KW-0472">Membrane</keyword>
<organism evidence="9 10">
    <name type="scientific">Jatrophihabitans endophyticus</name>
    <dbReference type="NCBI Taxonomy" id="1206085"/>
    <lineage>
        <taxon>Bacteria</taxon>
        <taxon>Bacillati</taxon>
        <taxon>Actinomycetota</taxon>
        <taxon>Actinomycetes</taxon>
        <taxon>Jatrophihabitantales</taxon>
        <taxon>Jatrophihabitantaceae</taxon>
        <taxon>Jatrophihabitans</taxon>
    </lineage>
</organism>
<dbReference type="InterPro" id="IPR011701">
    <property type="entry name" value="MFS"/>
</dbReference>
<dbReference type="InterPro" id="IPR005829">
    <property type="entry name" value="Sugar_transporter_CS"/>
</dbReference>
<dbReference type="Gene3D" id="1.20.1720.10">
    <property type="entry name" value="Multidrug resistance protein D"/>
    <property type="match status" value="1"/>
</dbReference>
<feature type="domain" description="Major facilitator superfamily (MFS) profile" evidence="8">
    <location>
        <begin position="23"/>
        <end position="489"/>
    </location>
</feature>
<feature type="transmembrane region" description="Helical" evidence="7">
    <location>
        <begin position="147"/>
        <end position="171"/>
    </location>
</feature>
<keyword evidence="2" id="KW-0813">Transport</keyword>
<dbReference type="CDD" id="cd17321">
    <property type="entry name" value="MFS_MMR_MDR_like"/>
    <property type="match status" value="1"/>
</dbReference>
<keyword evidence="4 7" id="KW-0812">Transmembrane</keyword>
<feature type="transmembrane region" description="Helical" evidence="7">
    <location>
        <begin position="379"/>
        <end position="398"/>
    </location>
</feature>
<name>A0A1M5K7Q6_9ACTN</name>
<feature type="transmembrane region" description="Helical" evidence="7">
    <location>
        <begin position="244"/>
        <end position="261"/>
    </location>
</feature>
<dbReference type="Gene3D" id="1.20.1250.20">
    <property type="entry name" value="MFS general substrate transporter like domains"/>
    <property type="match status" value="1"/>
</dbReference>
<dbReference type="PANTHER" id="PTHR42718:SF39">
    <property type="entry name" value="ACTINORHODIN TRANSPORTER-RELATED"/>
    <property type="match status" value="1"/>
</dbReference>
<dbReference type="Pfam" id="PF07690">
    <property type="entry name" value="MFS_1"/>
    <property type="match status" value="1"/>
</dbReference>
<dbReference type="RefSeq" id="WP_200800145.1">
    <property type="nucleotide sequence ID" value="NZ_FQVU01000003.1"/>
</dbReference>
<feature type="transmembrane region" description="Helical" evidence="7">
    <location>
        <begin position="464"/>
        <end position="482"/>
    </location>
</feature>
<dbReference type="InterPro" id="IPR004638">
    <property type="entry name" value="EmrB-like"/>
</dbReference>
<accession>A0A1M5K7Q6</accession>
<dbReference type="InterPro" id="IPR020846">
    <property type="entry name" value="MFS_dom"/>
</dbReference>
<feature type="transmembrane region" description="Helical" evidence="7">
    <location>
        <begin position="59"/>
        <end position="77"/>
    </location>
</feature>
<dbReference type="GO" id="GO:0005886">
    <property type="term" value="C:plasma membrane"/>
    <property type="evidence" value="ECO:0007669"/>
    <property type="project" value="UniProtKB-SubCell"/>
</dbReference>
<dbReference type="Proteomes" id="UP000186132">
    <property type="component" value="Unassembled WGS sequence"/>
</dbReference>
<feature type="transmembrane region" description="Helical" evidence="7">
    <location>
        <begin position="213"/>
        <end position="232"/>
    </location>
</feature>
<dbReference type="AlphaFoldDB" id="A0A1M5K7Q6"/>
<feature type="transmembrane region" description="Helical" evidence="7">
    <location>
        <begin position="348"/>
        <end position="367"/>
    </location>
</feature>
<reference evidence="9 10" key="1">
    <citation type="submission" date="2016-11" db="EMBL/GenBank/DDBJ databases">
        <authorList>
            <person name="Jaros S."/>
            <person name="Januszkiewicz K."/>
            <person name="Wedrychowicz H."/>
        </authorList>
    </citation>
    <scope>NUCLEOTIDE SEQUENCE [LARGE SCALE GENOMIC DNA]</scope>
    <source>
        <strain evidence="9 10">DSM 45627</strain>
    </source>
</reference>
<dbReference type="PROSITE" id="PS00217">
    <property type="entry name" value="SUGAR_TRANSPORT_2"/>
    <property type="match status" value="1"/>
</dbReference>
<dbReference type="STRING" id="1206085.SAMN05443575_2073"/>
<dbReference type="InterPro" id="IPR036259">
    <property type="entry name" value="MFS_trans_sf"/>
</dbReference>
<sequence>MSRAPTSADPGAPADLDPRRWFVLGVCISALFMTLLDATIVNVALPSIGQSLSADAAELQWVVSGYALAFGMVPIIAGRLGDDRGRRRMLLLGIGGFVLTSLLAGLAPTPQILLVARILQGLAGGLVNPQVSGLVQQMFPVPERGRAFGLLGLNVGLAQAVGPVLGGLIIAVGGVEFGWRLTFLVNVPVGVLAFVLAWRLLPRDRVSEQPRRLDLPGAALLALGLGGVLYPVVEYDADRNAARLALLAPALVVVGAFVWWERGPGRRRGHPLIDTSLFRVRSYAGGLGLALLYFAGFFGTSLVLSLFLQDGLGFSALQAGLTASAFAAGLAVGAPIAGRLVAGRGRSVLVVALVLFLAGIVGTLLTTRAAAGHLGNAEVALLMAPTLFLAGLGGGGVITPNQSLSLAEIDVSGGSTAGGMLQTAQRVGAAVGAAVLTAVFYGQLAGTEATGERTRAAHYGHAYAAALLVTVVMAAAALLLAVGEVRRARRG</sequence>
<feature type="transmembrane region" description="Helical" evidence="7">
    <location>
        <begin position="89"/>
        <end position="108"/>
    </location>
</feature>
<feature type="transmembrane region" description="Helical" evidence="7">
    <location>
        <begin position="314"/>
        <end position="336"/>
    </location>
</feature>